<sequence length="36" mass="4498">MKFLQNIPPYLFFYWQGRCRKNFHFLRDGYPPCRTG</sequence>
<accession>A0A7H4PR57</accession>
<gene>
    <name evidence="1" type="ORF">NCTC11685_08250</name>
</gene>
<dbReference type="EMBL" id="UGMS01000008">
    <property type="protein sequence ID" value="STW80880.1"/>
    <property type="molecule type" value="Genomic_DNA"/>
</dbReference>
<name>A0A7H4PR57_9ENTR</name>
<protein>
    <submittedName>
        <fullName evidence="1">Uncharacterized protein</fullName>
    </submittedName>
</protein>
<evidence type="ECO:0000313" key="1">
    <source>
        <dbReference type="EMBL" id="STW80880.1"/>
    </source>
</evidence>
<dbReference type="AlphaFoldDB" id="A0A7H4PR57"/>
<organism evidence="1 2">
    <name type="scientific">Klebsiella michiganensis</name>
    <dbReference type="NCBI Taxonomy" id="1134687"/>
    <lineage>
        <taxon>Bacteria</taxon>
        <taxon>Pseudomonadati</taxon>
        <taxon>Pseudomonadota</taxon>
        <taxon>Gammaproteobacteria</taxon>
        <taxon>Enterobacterales</taxon>
        <taxon>Enterobacteriaceae</taxon>
        <taxon>Klebsiella/Raoultella group</taxon>
        <taxon>Klebsiella</taxon>
    </lineage>
</organism>
<dbReference type="Proteomes" id="UP000254863">
    <property type="component" value="Unassembled WGS sequence"/>
</dbReference>
<reference evidence="1 2" key="1">
    <citation type="submission" date="2018-06" db="EMBL/GenBank/DDBJ databases">
        <authorList>
            <consortium name="Pathogen Informatics"/>
            <person name="Doyle S."/>
        </authorList>
    </citation>
    <scope>NUCLEOTIDE SEQUENCE [LARGE SCALE GENOMIC DNA]</scope>
    <source>
        <strain evidence="1 2">NCTC11685</strain>
    </source>
</reference>
<proteinExistence type="predicted"/>
<evidence type="ECO:0000313" key="2">
    <source>
        <dbReference type="Proteomes" id="UP000254863"/>
    </source>
</evidence>
<comment type="caution">
    <text evidence="1">The sequence shown here is derived from an EMBL/GenBank/DDBJ whole genome shotgun (WGS) entry which is preliminary data.</text>
</comment>